<dbReference type="EMBL" id="KM514685">
    <property type="protein sequence ID" value="AIS73912.1"/>
    <property type="molecule type" value="Genomic_DNA"/>
</dbReference>
<protein>
    <submittedName>
        <fullName evidence="2">Uncharacterized protein</fullName>
    </submittedName>
</protein>
<name>A0A0A7DML9_9CAUD</name>
<proteinExistence type="predicted"/>
<organism evidence="2 3">
    <name type="scientific">Lactobacillus phage Ldl1</name>
    <dbReference type="NCBI Taxonomy" id="1552735"/>
    <lineage>
        <taxon>Viruses</taxon>
        <taxon>Duplodnaviria</taxon>
        <taxon>Heunggongvirae</taxon>
        <taxon>Uroviricota</taxon>
        <taxon>Caudoviricetes</taxon>
        <taxon>Tybeckvirinae</taxon>
        <taxon>Lidleunavirus</taxon>
        <taxon>Lidleunavirus Ldl1</taxon>
    </lineage>
</organism>
<sequence length="73" mass="8181">MFKEFLDEHEAKAVRKANQFIEEKGVVVKSFTAFADNLAKTHLIVEFEEAKEEAPATKKVAPKKTISKSTATK</sequence>
<evidence type="ECO:0000313" key="3">
    <source>
        <dbReference type="Proteomes" id="UP000030928"/>
    </source>
</evidence>
<dbReference type="RefSeq" id="YP_009126496.1">
    <property type="nucleotide sequence ID" value="NC_026609.1"/>
</dbReference>
<evidence type="ECO:0000256" key="1">
    <source>
        <dbReference type="SAM" id="MobiDB-lite"/>
    </source>
</evidence>
<reference evidence="2 3" key="1">
    <citation type="journal article" date="2014" name="Appl. Environ. Microbiol.">
        <title>Genome and proteome analysis of bacteriophage Ldl1 reveals the existence of a novel phage group infecting Lactobacillus delbrueckii subsp. Lactis.</title>
        <authorList>
            <person name="Casey E."/>
            <person name="Mahony J."/>
            <person name="Neve H."/>
            <person name="Noben J.P."/>
            <person name="Bello F.D."/>
            <person name="van Sinderen D."/>
        </authorList>
    </citation>
    <scope>NUCLEOTIDE SEQUENCE [LARGE SCALE GENOMIC DNA]</scope>
    <source>
        <strain evidence="2">Ldl1</strain>
    </source>
</reference>
<gene>
    <name evidence="2" type="ORF">LDL_054</name>
</gene>
<dbReference type="KEGG" id="vg:23681257"/>
<feature type="region of interest" description="Disordered" evidence="1">
    <location>
        <begin position="53"/>
        <end position="73"/>
    </location>
</feature>
<dbReference type="GeneID" id="23681257"/>
<keyword evidence="3" id="KW-1185">Reference proteome</keyword>
<accession>A0A0A7DML9</accession>
<dbReference type="Proteomes" id="UP000030928">
    <property type="component" value="Segment"/>
</dbReference>
<evidence type="ECO:0000313" key="2">
    <source>
        <dbReference type="EMBL" id="AIS73912.1"/>
    </source>
</evidence>